<dbReference type="AlphaFoldDB" id="A0AAW0BDD9"/>
<dbReference type="Pfam" id="PF13532">
    <property type="entry name" value="2OG-FeII_Oxy_2"/>
    <property type="match status" value="1"/>
</dbReference>
<evidence type="ECO:0000313" key="3">
    <source>
        <dbReference type="Proteomes" id="UP001362999"/>
    </source>
</evidence>
<dbReference type="SUPFAM" id="SSF51197">
    <property type="entry name" value="Clavaminate synthase-like"/>
    <property type="match status" value="1"/>
</dbReference>
<dbReference type="GO" id="GO:0005759">
    <property type="term" value="C:mitochondrial matrix"/>
    <property type="evidence" value="ECO:0007669"/>
    <property type="project" value="TreeGrafter"/>
</dbReference>
<comment type="caution">
    <text evidence="2">The sequence shown here is derived from an EMBL/GenBank/DDBJ whole genome shotgun (WGS) entry which is preliminary data.</text>
</comment>
<dbReference type="PANTHER" id="PTHR21052">
    <property type="entry name" value="SPERMATOGENESIS ASSOCIATED 11-RELATED"/>
    <property type="match status" value="1"/>
</dbReference>
<dbReference type="GO" id="GO:0006631">
    <property type="term" value="P:fatty acid metabolic process"/>
    <property type="evidence" value="ECO:0007669"/>
    <property type="project" value="TreeGrafter"/>
</dbReference>
<gene>
    <name evidence="2" type="ORF">R3P38DRAFT_1081452</name>
</gene>
<dbReference type="GO" id="GO:0006974">
    <property type="term" value="P:DNA damage response"/>
    <property type="evidence" value="ECO:0007669"/>
    <property type="project" value="InterPro"/>
</dbReference>
<name>A0AAW0BDD9_9AGAR</name>
<dbReference type="EMBL" id="JAWWNJ010000035">
    <property type="protein sequence ID" value="KAK7023965.1"/>
    <property type="molecule type" value="Genomic_DNA"/>
</dbReference>
<protein>
    <submittedName>
        <fullName evidence="2">2OG-FeII-Oxy-2 domain-containing protein</fullName>
    </submittedName>
</protein>
<dbReference type="Proteomes" id="UP001362999">
    <property type="component" value="Unassembled WGS sequence"/>
</dbReference>
<dbReference type="InterPro" id="IPR027450">
    <property type="entry name" value="AlkB-like"/>
</dbReference>
<proteinExistence type="predicted"/>
<reference evidence="2 3" key="1">
    <citation type="journal article" date="2024" name="J Genomics">
        <title>Draft genome sequencing and assembly of Favolaschia claudopus CIRM-BRFM 2984 isolated from oak limbs.</title>
        <authorList>
            <person name="Navarro D."/>
            <person name="Drula E."/>
            <person name="Chaduli D."/>
            <person name="Cazenave R."/>
            <person name="Ahrendt S."/>
            <person name="Wang J."/>
            <person name="Lipzen A."/>
            <person name="Daum C."/>
            <person name="Barry K."/>
            <person name="Grigoriev I.V."/>
            <person name="Favel A."/>
            <person name="Rosso M.N."/>
            <person name="Martin F."/>
        </authorList>
    </citation>
    <scope>NUCLEOTIDE SEQUENCE [LARGE SCALE GENOMIC DNA]</scope>
    <source>
        <strain evidence="2 3">CIRM-BRFM 2984</strain>
    </source>
</reference>
<evidence type="ECO:0000313" key="2">
    <source>
        <dbReference type="EMBL" id="KAK7023965.1"/>
    </source>
</evidence>
<dbReference type="InterPro" id="IPR037151">
    <property type="entry name" value="AlkB-like_sf"/>
</dbReference>
<sequence length="240" mass="27433">MFKRTIGTFHRDFAFWPRFFSPVEQRILLTTALKKLDTLESVSSRRRRRTLLRGLPTCVPTPSTSLQDCFLPDECYDFQEGHYDGVIKHYREMHLTSWPSDVPELPPLLERLHSLFPSSSQDVQTHLLHLASKGQIQPHTDNLSASGSWILGVSLGDERILQLNHKNGDGDSFQVSLPSGSVYIQRYHVRSNSNFISDMPSTARDSLRYDYTHSIAGAERDAHSQRLSIMIRDRLPAQNV</sequence>
<accession>A0AAW0BDD9</accession>
<dbReference type="PANTHER" id="PTHR21052:SF0">
    <property type="entry name" value="ALPHA-KETOGLUTARATE-DEPENDENT DIOXYGENASE ALKB HOMOLOG 7, MITOCHONDRIAL"/>
    <property type="match status" value="1"/>
</dbReference>
<feature type="domain" description="Alpha-ketoglutarate-dependent dioxygenase AlkB-like" evidence="1">
    <location>
        <begin position="93"/>
        <end position="190"/>
    </location>
</feature>
<dbReference type="GO" id="GO:0016706">
    <property type="term" value="F:2-oxoglutarate-dependent dioxygenase activity"/>
    <property type="evidence" value="ECO:0007669"/>
    <property type="project" value="TreeGrafter"/>
</dbReference>
<keyword evidence="3" id="KW-1185">Reference proteome</keyword>
<evidence type="ECO:0000259" key="1">
    <source>
        <dbReference type="Pfam" id="PF13532"/>
    </source>
</evidence>
<dbReference type="InterPro" id="IPR032870">
    <property type="entry name" value="ALKBH7-like"/>
</dbReference>
<organism evidence="2 3">
    <name type="scientific">Favolaschia claudopus</name>
    <dbReference type="NCBI Taxonomy" id="2862362"/>
    <lineage>
        <taxon>Eukaryota</taxon>
        <taxon>Fungi</taxon>
        <taxon>Dikarya</taxon>
        <taxon>Basidiomycota</taxon>
        <taxon>Agaricomycotina</taxon>
        <taxon>Agaricomycetes</taxon>
        <taxon>Agaricomycetidae</taxon>
        <taxon>Agaricales</taxon>
        <taxon>Marasmiineae</taxon>
        <taxon>Mycenaceae</taxon>
        <taxon>Favolaschia</taxon>
    </lineage>
</organism>
<dbReference type="Gene3D" id="2.60.120.590">
    <property type="entry name" value="Alpha-ketoglutarate-dependent dioxygenase AlkB-like"/>
    <property type="match status" value="1"/>
</dbReference>